<name>A0A3M8AI88_9BACL</name>
<keyword evidence="3" id="KW-1185">Reference proteome</keyword>
<dbReference type="InterPro" id="IPR052746">
    <property type="entry name" value="MlaB_ABC_Transporter"/>
</dbReference>
<evidence type="ECO:0000313" key="2">
    <source>
        <dbReference type="EMBL" id="RNB50891.1"/>
    </source>
</evidence>
<dbReference type="PANTHER" id="PTHR35849">
    <property type="entry name" value="BLR2341 PROTEIN"/>
    <property type="match status" value="1"/>
</dbReference>
<dbReference type="OrthoDB" id="2468251at2"/>
<feature type="domain" description="STAS" evidence="1">
    <location>
        <begin position="2"/>
        <end position="116"/>
    </location>
</feature>
<evidence type="ECO:0000313" key="3">
    <source>
        <dbReference type="Proteomes" id="UP000268829"/>
    </source>
</evidence>
<sequence length="116" mass="13237">MFTYEIIQEESKSIVKINGDLDIDVTEIMQDEITPALMERQDIEFDFSNVPFVDSSGIGLLMTLINELREAGSQVTITKVSQEVMYVFSLLQLPEILGREIFVDLKRDFEPVSDTN</sequence>
<dbReference type="PANTHER" id="PTHR35849:SF2">
    <property type="entry name" value="BLR2341 PROTEIN"/>
    <property type="match status" value="1"/>
</dbReference>
<proteinExistence type="predicted"/>
<gene>
    <name evidence="2" type="ORF">EDM57_22615</name>
</gene>
<dbReference type="InterPro" id="IPR036513">
    <property type="entry name" value="STAS_dom_sf"/>
</dbReference>
<dbReference type="EMBL" id="RHHS01000073">
    <property type="protein sequence ID" value="RNB50891.1"/>
    <property type="molecule type" value="Genomic_DNA"/>
</dbReference>
<dbReference type="Proteomes" id="UP000268829">
    <property type="component" value="Unassembled WGS sequence"/>
</dbReference>
<dbReference type="Gene3D" id="3.30.750.24">
    <property type="entry name" value="STAS domain"/>
    <property type="match status" value="1"/>
</dbReference>
<dbReference type="SUPFAM" id="SSF52091">
    <property type="entry name" value="SpoIIaa-like"/>
    <property type="match status" value="1"/>
</dbReference>
<reference evidence="2 3" key="1">
    <citation type="submission" date="2018-10" db="EMBL/GenBank/DDBJ databases">
        <title>Phylogenomics of Brevibacillus.</title>
        <authorList>
            <person name="Dunlap C."/>
        </authorList>
    </citation>
    <scope>NUCLEOTIDE SEQUENCE [LARGE SCALE GENOMIC DNA]</scope>
    <source>
        <strain evidence="2 3">DSM 100115</strain>
    </source>
</reference>
<dbReference type="PROSITE" id="PS50801">
    <property type="entry name" value="STAS"/>
    <property type="match status" value="1"/>
</dbReference>
<organism evidence="2 3">
    <name type="scientific">Brevibacillus gelatini</name>
    <dbReference type="NCBI Taxonomy" id="1655277"/>
    <lineage>
        <taxon>Bacteria</taxon>
        <taxon>Bacillati</taxon>
        <taxon>Bacillota</taxon>
        <taxon>Bacilli</taxon>
        <taxon>Bacillales</taxon>
        <taxon>Paenibacillaceae</taxon>
        <taxon>Brevibacillus</taxon>
    </lineage>
</organism>
<comment type="caution">
    <text evidence="2">The sequence shown here is derived from an EMBL/GenBank/DDBJ whole genome shotgun (WGS) entry which is preliminary data.</text>
</comment>
<protein>
    <submittedName>
        <fullName evidence="2">Anti-sigma factor antagonist</fullName>
    </submittedName>
</protein>
<dbReference type="InterPro" id="IPR002645">
    <property type="entry name" value="STAS_dom"/>
</dbReference>
<dbReference type="Pfam" id="PF01740">
    <property type="entry name" value="STAS"/>
    <property type="match status" value="1"/>
</dbReference>
<accession>A0A3M8AI88</accession>
<dbReference type="RefSeq" id="WP_122906925.1">
    <property type="nucleotide sequence ID" value="NZ_RHHS01000073.1"/>
</dbReference>
<dbReference type="AlphaFoldDB" id="A0A3M8AI88"/>
<evidence type="ECO:0000259" key="1">
    <source>
        <dbReference type="PROSITE" id="PS50801"/>
    </source>
</evidence>
<dbReference type="CDD" id="cd07043">
    <property type="entry name" value="STAS_anti-anti-sigma_factors"/>
    <property type="match status" value="1"/>
</dbReference>